<dbReference type="InterPro" id="IPR021323">
    <property type="entry name" value="DUF2927"/>
</dbReference>
<feature type="signal peptide" evidence="1">
    <location>
        <begin position="1"/>
        <end position="25"/>
    </location>
</feature>
<evidence type="ECO:0000256" key="1">
    <source>
        <dbReference type="SAM" id="SignalP"/>
    </source>
</evidence>
<dbReference type="EMBL" id="CP122537">
    <property type="protein sequence ID" value="WGH79095.1"/>
    <property type="molecule type" value="Genomic_DNA"/>
</dbReference>
<dbReference type="Proteomes" id="UP001243420">
    <property type="component" value="Chromosome"/>
</dbReference>
<gene>
    <name evidence="2" type="ORF">P8627_02195</name>
</gene>
<sequence length="316" mass="34900">MRPSGPRWLAALCAVALAACQPVQAPVDPSPVPAQRPAVPVREVGPSAESRELARYYRRIEQRLLSQGLLRRDGGGPDTAFGPQDLARNFERIALFSEYVQVGGRYVAQQSRAQLRRWEGPVRIQMHFGDSVDANMRLQDRLRVEAFASRLRRLTAHPISVVSSGGNFHVFVASVDEQRALGPAIARVEPGLSRSTLREISQLGRNTYCAVYASSTAARPNSYVSAVALIRSEHPDLMRQSCYHEEIAQGLGLANDSPSARPSIFNDDEEFALLTTQDEFLLRILYDDRLRVGMTAEQARPIVRRLAAELLGTGPA</sequence>
<protein>
    <submittedName>
        <fullName evidence="2">DUF2927 domain-containing protein</fullName>
    </submittedName>
</protein>
<feature type="chain" id="PRO_5046762532" evidence="1">
    <location>
        <begin position="26"/>
        <end position="316"/>
    </location>
</feature>
<keyword evidence="1" id="KW-0732">Signal</keyword>
<accession>A0ABY8LFH7</accession>
<reference evidence="2 3" key="1">
    <citation type="submission" date="2023-04" db="EMBL/GenBank/DDBJ databases">
        <title>Jannaschia ovalis sp. nov., a marine bacterium isolated from sea tidal flat.</title>
        <authorList>
            <person name="Kwon D.Y."/>
            <person name="Kim J.-J."/>
        </authorList>
    </citation>
    <scope>NUCLEOTIDE SEQUENCE [LARGE SCALE GENOMIC DNA]</scope>
    <source>
        <strain evidence="2 3">GRR-S6-38</strain>
    </source>
</reference>
<evidence type="ECO:0000313" key="3">
    <source>
        <dbReference type="Proteomes" id="UP001243420"/>
    </source>
</evidence>
<dbReference type="Pfam" id="PF11150">
    <property type="entry name" value="DUF2927"/>
    <property type="match status" value="1"/>
</dbReference>
<keyword evidence="3" id="KW-1185">Reference proteome</keyword>
<name>A0ABY8LFH7_9RHOB</name>
<dbReference type="RefSeq" id="WP_279965865.1">
    <property type="nucleotide sequence ID" value="NZ_CP122537.1"/>
</dbReference>
<evidence type="ECO:0000313" key="2">
    <source>
        <dbReference type="EMBL" id="WGH79095.1"/>
    </source>
</evidence>
<proteinExistence type="predicted"/>
<dbReference type="PROSITE" id="PS51257">
    <property type="entry name" value="PROKAR_LIPOPROTEIN"/>
    <property type="match status" value="1"/>
</dbReference>
<organism evidence="2 3">
    <name type="scientific">Jannaschia ovalis</name>
    <dbReference type="NCBI Taxonomy" id="3038773"/>
    <lineage>
        <taxon>Bacteria</taxon>
        <taxon>Pseudomonadati</taxon>
        <taxon>Pseudomonadota</taxon>
        <taxon>Alphaproteobacteria</taxon>
        <taxon>Rhodobacterales</taxon>
        <taxon>Roseobacteraceae</taxon>
        <taxon>Jannaschia</taxon>
    </lineage>
</organism>